<dbReference type="EMBL" id="CP018025">
    <property type="protein sequence ID" value="APD92143.1"/>
    <property type="molecule type" value="Genomic_DNA"/>
</dbReference>
<evidence type="ECO:0000313" key="2">
    <source>
        <dbReference type="Proteomes" id="UP000182101"/>
    </source>
</evidence>
<reference evidence="1 2" key="1">
    <citation type="submission" date="2016-11" db="EMBL/GenBank/DDBJ databases">
        <title>Networking in microbes: conjugative elements and plasmids in the genus Alteromonas.</title>
        <authorList>
            <person name="Lopez-Perez M."/>
            <person name="Ramon-Marco N."/>
            <person name="Rodriguez-Valera F."/>
        </authorList>
    </citation>
    <scope>NUCLEOTIDE SEQUENCE [LARGE SCALE GENOMIC DNA]</scope>
    <source>
        <strain evidence="1 2">CP48</strain>
        <plasmid evidence="2">pamcp48-600</plasmid>
    </source>
</reference>
<sequence>MNVLNEQDLKALNMLLLWLEDNISMGTTIVFDEESNISSEECEPALRKALNALSPVAKPSSGKATDELESPSPVSDASSLLSQILDNGSVTEKQADVLKDKGWPLWQVNDDYTDFEFEVTYQTEEENGDDRYSFNIHLTFDWQAKNIYLTLGTNLGDGFNDYHNVPFDDKRLEFSLENYVETLSNQAEMGADEDEFLALTTKYPDAWKDVIEATAKLSDALGVQ</sequence>
<dbReference type="Proteomes" id="UP000182101">
    <property type="component" value="Plasmid pAMCP48-600"/>
</dbReference>
<geneLocation type="plasmid" evidence="2">
    <name>pamcp48-600</name>
</geneLocation>
<organism evidence="1 2">
    <name type="scientific">Alteromonas mediterranea</name>
    <dbReference type="NCBI Taxonomy" id="314275"/>
    <lineage>
        <taxon>Bacteria</taxon>
        <taxon>Pseudomonadati</taxon>
        <taxon>Pseudomonadota</taxon>
        <taxon>Gammaproteobacteria</taxon>
        <taxon>Alteromonadales</taxon>
        <taxon>Alteromonadaceae</taxon>
        <taxon>Alteromonas/Salinimonas group</taxon>
        <taxon>Alteromonas</taxon>
    </lineage>
</organism>
<dbReference type="RefSeq" id="WP_071960754.1">
    <property type="nucleotide sequence ID" value="NZ_CP018025.1"/>
</dbReference>
<keyword evidence="1" id="KW-0614">Plasmid</keyword>
<dbReference type="AlphaFoldDB" id="A0AAC9JHZ2"/>
<dbReference type="AntiFam" id="ANF00264">
    <property type="entry name" value="Spurious protein deried frameshifted phage protein"/>
</dbReference>
<name>A0AAC9JHZ2_9ALTE</name>
<proteinExistence type="predicted"/>
<evidence type="ECO:0000313" key="1">
    <source>
        <dbReference type="EMBL" id="APD92143.1"/>
    </source>
</evidence>
<accession>A0AAC9JHZ2</accession>
<gene>
    <name evidence="1" type="ORF">BM524_19680</name>
</gene>
<protein>
    <submittedName>
        <fullName evidence="1">Uncharacterized protein</fullName>
    </submittedName>
</protein>